<keyword evidence="7" id="KW-1185">Reference proteome</keyword>
<evidence type="ECO:0000256" key="3">
    <source>
        <dbReference type="ARBA" id="ARBA00023237"/>
    </source>
</evidence>
<dbReference type="Gene3D" id="3.30.1330.60">
    <property type="entry name" value="OmpA-like domain"/>
    <property type="match status" value="1"/>
</dbReference>
<keyword evidence="2 4" id="KW-0472">Membrane</keyword>
<dbReference type="PANTHER" id="PTHR30329">
    <property type="entry name" value="STATOR ELEMENT OF FLAGELLAR MOTOR COMPLEX"/>
    <property type="match status" value="1"/>
</dbReference>
<feature type="domain" description="OmpA-like" evidence="5">
    <location>
        <begin position="177"/>
        <end position="294"/>
    </location>
</feature>
<dbReference type="PROSITE" id="PS51123">
    <property type="entry name" value="OMPA_2"/>
    <property type="match status" value="1"/>
</dbReference>
<accession>A0A0W1A5F2</accession>
<protein>
    <submittedName>
        <fullName evidence="6">Sodium-type flagellar protein</fullName>
    </submittedName>
</protein>
<evidence type="ECO:0000259" key="5">
    <source>
        <dbReference type="PROSITE" id="PS51123"/>
    </source>
</evidence>
<sequence length="294" mass="33155">MTIGHGFNRIILTTSVCLCIGMSIGRAAPQIHYASPMGDENWRVNGTQLRCGLALTIPNYGIGYFEQYATKKPHFILRKWDQVERTLPAQVIAAPPVWKPGQRQSYAVSRVYIKPGEFGLFLDREPTLKLLTFLSQGYQINVNYMSEQGFGTSVSLSPIHFRKVYSAYQKCVGNLLTFEYADVKESVFHFGIDGRTLSDADKNQLRRIAKYVEVDAQIDKIEVIGYADESGRKGYNNAISEYRAKAVKNYLLWLGVPQSKLNVTWVGAKFPVGRNDTEDGRAANRRVTITLIKK</sequence>
<dbReference type="Pfam" id="PF18393">
    <property type="entry name" value="MotY_N"/>
    <property type="match status" value="1"/>
</dbReference>
<dbReference type="GO" id="GO:0009279">
    <property type="term" value="C:cell outer membrane"/>
    <property type="evidence" value="ECO:0007669"/>
    <property type="project" value="UniProtKB-SubCell"/>
</dbReference>
<keyword evidence="3" id="KW-0998">Cell outer membrane</keyword>
<reference evidence="6 7" key="1">
    <citation type="submission" date="2015-11" db="EMBL/GenBank/DDBJ databases">
        <title>Genomic analysis of 38 Legionella species identifies large and diverse effector repertoires.</title>
        <authorList>
            <person name="Burstein D."/>
            <person name="Amaro F."/>
            <person name="Zusman T."/>
            <person name="Lifshitz Z."/>
            <person name="Cohen O."/>
            <person name="Gilbert J.A."/>
            <person name="Pupko T."/>
            <person name="Shuman H.A."/>
            <person name="Segal G."/>
        </authorList>
    </citation>
    <scope>NUCLEOTIDE SEQUENCE [LARGE SCALE GENOMIC DNA]</scope>
    <source>
        <strain evidence="6 7">ATCC 51914</strain>
    </source>
</reference>
<keyword evidence="6" id="KW-0282">Flagellum</keyword>
<comment type="caution">
    <text evidence="6">The sequence shown here is derived from an EMBL/GenBank/DDBJ whole genome shotgun (WGS) entry which is preliminary data.</text>
</comment>
<comment type="subcellular location">
    <subcellularLocation>
        <location evidence="1">Cell outer membrane</location>
    </subcellularLocation>
</comment>
<evidence type="ECO:0000313" key="6">
    <source>
        <dbReference type="EMBL" id="KTD76448.1"/>
    </source>
</evidence>
<dbReference type="InterPro" id="IPR036737">
    <property type="entry name" value="OmpA-like_sf"/>
</dbReference>
<keyword evidence="6" id="KW-0966">Cell projection</keyword>
<evidence type="ECO:0000313" key="7">
    <source>
        <dbReference type="Proteomes" id="UP000054729"/>
    </source>
</evidence>
<proteinExistence type="predicted"/>
<dbReference type="EMBL" id="LNZB01000051">
    <property type="protein sequence ID" value="KTD76448.1"/>
    <property type="molecule type" value="Genomic_DNA"/>
</dbReference>
<dbReference type="SUPFAM" id="SSF103088">
    <property type="entry name" value="OmpA-like"/>
    <property type="match status" value="1"/>
</dbReference>
<dbReference type="InterPro" id="IPR006665">
    <property type="entry name" value="OmpA-like"/>
</dbReference>
<dbReference type="PANTHER" id="PTHR30329:SF21">
    <property type="entry name" value="LIPOPROTEIN YIAD-RELATED"/>
    <property type="match status" value="1"/>
</dbReference>
<organism evidence="6 7">
    <name type="scientific">Legionella waltersii</name>
    <dbReference type="NCBI Taxonomy" id="66969"/>
    <lineage>
        <taxon>Bacteria</taxon>
        <taxon>Pseudomonadati</taxon>
        <taxon>Pseudomonadota</taxon>
        <taxon>Gammaproteobacteria</taxon>
        <taxon>Legionellales</taxon>
        <taxon>Legionellaceae</taxon>
        <taxon>Legionella</taxon>
    </lineage>
</organism>
<keyword evidence="6" id="KW-0969">Cilium</keyword>
<name>A0A0W1A5F2_9GAMM</name>
<dbReference type="InterPro" id="IPR041544">
    <property type="entry name" value="MotY_N"/>
</dbReference>
<dbReference type="Proteomes" id="UP000054729">
    <property type="component" value="Unassembled WGS sequence"/>
</dbReference>
<dbReference type="PRINTS" id="PR01021">
    <property type="entry name" value="OMPADOMAIN"/>
</dbReference>
<dbReference type="STRING" id="66969.Lwal_2170"/>
<evidence type="ECO:0000256" key="2">
    <source>
        <dbReference type="ARBA" id="ARBA00023136"/>
    </source>
</evidence>
<dbReference type="OrthoDB" id="6905929at2"/>
<dbReference type="PRINTS" id="PR01023">
    <property type="entry name" value="NAFLGMOTY"/>
</dbReference>
<dbReference type="CDD" id="cd07185">
    <property type="entry name" value="OmpA_C-like"/>
    <property type="match status" value="1"/>
</dbReference>
<dbReference type="Gene3D" id="2.60.40.2540">
    <property type="match status" value="1"/>
</dbReference>
<dbReference type="AlphaFoldDB" id="A0A0W1A5F2"/>
<dbReference type="PATRIC" id="fig|66969.6.peg.2360"/>
<dbReference type="Pfam" id="PF00691">
    <property type="entry name" value="OmpA"/>
    <property type="match status" value="1"/>
</dbReference>
<dbReference type="InterPro" id="IPR050330">
    <property type="entry name" value="Bact_OuterMem_StrucFunc"/>
</dbReference>
<evidence type="ECO:0000256" key="4">
    <source>
        <dbReference type="PROSITE-ProRule" id="PRU00473"/>
    </source>
</evidence>
<evidence type="ECO:0000256" key="1">
    <source>
        <dbReference type="ARBA" id="ARBA00004442"/>
    </source>
</evidence>
<dbReference type="InterPro" id="IPR006664">
    <property type="entry name" value="OMP_bac"/>
</dbReference>
<gene>
    <name evidence="6" type="ORF">Lwal_2170</name>
</gene>